<protein>
    <submittedName>
        <fullName evidence="1">Uncharacterized protein</fullName>
    </submittedName>
</protein>
<dbReference type="Proteomes" id="UP000292082">
    <property type="component" value="Unassembled WGS sequence"/>
</dbReference>
<accession>A0A4Q9Q8V7</accession>
<sequence>MIEGVFEGINEGLPSGRFLVEFMPFLRYVQPRILGMRSPKLWAKWQDAAHKMANEPYMLTKAQMDQGKASQAIVANLLSRVPQYGEVLPAYEAIVKGVGMVAFEGIYRLNSQGLVTQQYIPLQGGTDTVG</sequence>
<evidence type="ECO:0000313" key="2">
    <source>
        <dbReference type="Proteomes" id="UP000292082"/>
    </source>
</evidence>
<dbReference type="AlphaFoldDB" id="A0A4Q9Q8V7"/>
<keyword evidence="2" id="KW-1185">Reference proteome</keyword>
<organism evidence="1 2">
    <name type="scientific">Dichomitus squalens</name>
    <dbReference type="NCBI Taxonomy" id="114155"/>
    <lineage>
        <taxon>Eukaryota</taxon>
        <taxon>Fungi</taxon>
        <taxon>Dikarya</taxon>
        <taxon>Basidiomycota</taxon>
        <taxon>Agaricomycotina</taxon>
        <taxon>Agaricomycetes</taxon>
        <taxon>Polyporales</taxon>
        <taxon>Polyporaceae</taxon>
        <taxon>Dichomitus</taxon>
    </lineage>
</organism>
<dbReference type="EMBL" id="ML145089">
    <property type="protein sequence ID" value="TBU63496.1"/>
    <property type="molecule type" value="Genomic_DNA"/>
</dbReference>
<evidence type="ECO:0000313" key="1">
    <source>
        <dbReference type="EMBL" id="TBU63496.1"/>
    </source>
</evidence>
<name>A0A4Q9Q8V7_9APHY</name>
<reference evidence="1 2" key="1">
    <citation type="submission" date="2019-01" db="EMBL/GenBank/DDBJ databases">
        <title>Draft genome sequences of three monokaryotic isolates of the white-rot basidiomycete fungus Dichomitus squalens.</title>
        <authorList>
            <consortium name="DOE Joint Genome Institute"/>
            <person name="Lopez S.C."/>
            <person name="Andreopoulos B."/>
            <person name="Pangilinan J."/>
            <person name="Lipzen A."/>
            <person name="Riley R."/>
            <person name="Ahrendt S."/>
            <person name="Ng V."/>
            <person name="Barry K."/>
            <person name="Daum C."/>
            <person name="Grigoriev I.V."/>
            <person name="Hilden K.S."/>
            <person name="Makela M.R."/>
            <person name="de Vries R.P."/>
        </authorList>
    </citation>
    <scope>NUCLEOTIDE SEQUENCE [LARGE SCALE GENOMIC DNA]</scope>
    <source>
        <strain evidence="1 2">CBS 464.89</strain>
    </source>
</reference>
<proteinExistence type="predicted"/>
<gene>
    <name evidence="1" type="ORF">BD310DRAFT_583524</name>
</gene>